<evidence type="ECO:0000313" key="12">
    <source>
        <dbReference type="EMBL" id="TIC62283.1"/>
    </source>
</evidence>
<dbReference type="EMBL" id="SPRV01000054">
    <property type="protein sequence ID" value="TIC59863.1"/>
    <property type="molecule type" value="Genomic_DNA"/>
</dbReference>
<dbReference type="EMBL" id="SPRC01000055">
    <property type="protein sequence ID" value="TIB75919.1"/>
    <property type="molecule type" value="Genomic_DNA"/>
</dbReference>
<feature type="transmembrane region" description="Helical" evidence="7">
    <location>
        <begin position="288"/>
        <end position="307"/>
    </location>
</feature>
<dbReference type="GO" id="GO:0005464">
    <property type="term" value="F:UDP-xylose transmembrane transporter activity"/>
    <property type="evidence" value="ECO:0007669"/>
    <property type="project" value="TreeGrafter"/>
</dbReference>
<evidence type="ECO:0000256" key="6">
    <source>
        <dbReference type="ARBA" id="ARBA00023136"/>
    </source>
</evidence>
<dbReference type="GO" id="GO:0005462">
    <property type="term" value="F:UDP-N-acetylglucosamine transmembrane transporter activity"/>
    <property type="evidence" value="ECO:0007669"/>
    <property type="project" value="TreeGrafter"/>
</dbReference>
<reference evidence="14 15" key="1">
    <citation type="submission" date="2019-03" db="EMBL/GenBank/DDBJ databases">
        <title>Sequencing 25 genomes of Wallemia mellicola.</title>
        <authorList>
            <person name="Gostincar C."/>
        </authorList>
    </citation>
    <scope>NUCLEOTIDE SEQUENCE [LARGE SCALE GENOMIC DNA]</scope>
    <source>
        <strain evidence="9 16">EXF-1262</strain>
        <strain evidence="12 17">EXF-1274</strain>
        <strain evidence="11 14">EXF-1277</strain>
        <strain evidence="8 18">EXF-6152</strain>
        <strain evidence="13 19">EXF-757</strain>
        <strain evidence="10 15">EXF-8738</strain>
    </source>
</reference>
<comment type="caution">
    <text evidence="8">The sequence shown here is derived from an EMBL/GenBank/DDBJ whole genome shotgun (WGS) entry which is preliminary data.</text>
</comment>
<evidence type="ECO:0000313" key="18">
    <source>
        <dbReference type="Proteomes" id="UP000310685"/>
    </source>
</evidence>
<protein>
    <submittedName>
        <fullName evidence="8">UDP-xylose and UDP-N-acetylglucosamine transporter</fullName>
    </submittedName>
</protein>
<dbReference type="Proteomes" id="UP000310685">
    <property type="component" value="Unassembled WGS sequence"/>
</dbReference>
<evidence type="ECO:0000256" key="2">
    <source>
        <dbReference type="ARBA" id="ARBA00022448"/>
    </source>
</evidence>
<dbReference type="Proteomes" id="UP000305362">
    <property type="component" value="Unassembled WGS sequence"/>
</dbReference>
<dbReference type="EMBL" id="SPRX01000061">
    <property type="protein sequence ID" value="TIC62792.1"/>
    <property type="molecule type" value="Genomic_DNA"/>
</dbReference>
<feature type="transmembrane region" description="Helical" evidence="7">
    <location>
        <begin position="43"/>
        <end position="61"/>
    </location>
</feature>
<evidence type="ECO:0000313" key="14">
    <source>
        <dbReference type="Proteomes" id="UP000305362"/>
    </source>
</evidence>
<keyword evidence="5 7" id="KW-1133">Transmembrane helix</keyword>
<keyword evidence="4 7" id="KW-0812">Transmembrane</keyword>
<feature type="transmembrane region" description="Helical" evidence="7">
    <location>
        <begin position="6"/>
        <end position="31"/>
    </location>
</feature>
<evidence type="ECO:0000256" key="3">
    <source>
        <dbReference type="ARBA" id="ARBA00022597"/>
    </source>
</evidence>
<dbReference type="GO" id="GO:0000139">
    <property type="term" value="C:Golgi membrane"/>
    <property type="evidence" value="ECO:0007669"/>
    <property type="project" value="TreeGrafter"/>
</dbReference>
<dbReference type="Proteomes" id="UP000310708">
    <property type="component" value="Unassembled WGS sequence"/>
</dbReference>
<accession>A0A4T0M0C3</accession>
<dbReference type="EMBL" id="SPRO01000058">
    <property type="protein sequence ID" value="TIC25360.1"/>
    <property type="molecule type" value="Genomic_DNA"/>
</dbReference>
<name>A0A4T0M0C3_9BASI</name>
<dbReference type="OMA" id="NPFTGWH"/>
<evidence type="ECO:0000256" key="7">
    <source>
        <dbReference type="SAM" id="Phobius"/>
    </source>
</evidence>
<evidence type="ECO:0000256" key="1">
    <source>
        <dbReference type="ARBA" id="ARBA00004127"/>
    </source>
</evidence>
<keyword evidence="6 7" id="KW-0472">Membrane</keyword>
<evidence type="ECO:0000256" key="4">
    <source>
        <dbReference type="ARBA" id="ARBA00022692"/>
    </source>
</evidence>
<evidence type="ECO:0000313" key="8">
    <source>
        <dbReference type="EMBL" id="TIB75919.1"/>
    </source>
</evidence>
<dbReference type="PANTHER" id="PTHR10778:SF4">
    <property type="entry name" value="NUCLEOTIDE SUGAR TRANSPORTER SLC35B4"/>
    <property type="match status" value="1"/>
</dbReference>
<organism evidence="8 18">
    <name type="scientific">Wallemia mellicola</name>
    <dbReference type="NCBI Taxonomy" id="1708541"/>
    <lineage>
        <taxon>Eukaryota</taxon>
        <taxon>Fungi</taxon>
        <taxon>Dikarya</taxon>
        <taxon>Basidiomycota</taxon>
        <taxon>Wallemiomycotina</taxon>
        <taxon>Wallemiomycetes</taxon>
        <taxon>Wallemiales</taxon>
        <taxon>Wallemiaceae</taxon>
        <taxon>Wallemia</taxon>
    </lineage>
</organism>
<sequence>MSRRNFWWIFILIDWITILSAIFGGCCSNAWSLESIMRKSPDCGILLTFAQFAAVTVYHLPHFLTLSSSWSLRFKARQVPLYDWAFIVSGFIAVNLLNNFAFKFKIPLPLHIVFRSSGLCVSMLLGFFVLRRRYTLTQIVCVAVVTAGTLITTAYSPQTGSEVASEHSPLDFDFSWDYVVGISMLALALILSGFMGINQEKLYAKYGSHTWPEMLFYSHSLAMPLIPFFLPNIIPQLRYFNKSTKVQLGESTIGIPEMHILLVANVFTQFLCITGVNKLTAKVSNLSVNLILTVRKAISLVFSIWWYGNSWNNEMTVGTLAVLVCLSLLNDDV</sequence>
<dbReference type="GO" id="GO:0005789">
    <property type="term" value="C:endoplasmic reticulum membrane"/>
    <property type="evidence" value="ECO:0007669"/>
    <property type="project" value="TreeGrafter"/>
</dbReference>
<feature type="transmembrane region" description="Helical" evidence="7">
    <location>
        <begin position="136"/>
        <end position="155"/>
    </location>
</feature>
<dbReference type="InterPro" id="IPR013657">
    <property type="entry name" value="SCL35B1-4/HUT1"/>
</dbReference>
<keyword evidence="3" id="KW-0762">Sugar transport</keyword>
<gene>
    <name evidence="13" type="ORF">E3Q01_03730</name>
    <name evidence="12" type="ORF">E3Q02_03563</name>
    <name evidence="11" type="ORF">E3Q03_03644</name>
    <name evidence="10" type="ORF">E3Q10_03762</name>
    <name evidence="9" type="ORF">E3Q17_04095</name>
    <name evidence="8" type="ORF">E3Q22_03795</name>
</gene>
<feature type="transmembrane region" description="Helical" evidence="7">
    <location>
        <begin position="258"/>
        <end position="276"/>
    </location>
</feature>
<evidence type="ECO:0000313" key="15">
    <source>
        <dbReference type="Proteomes" id="UP000305647"/>
    </source>
</evidence>
<feature type="transmembrane region" description="Helical" evidence="7">
    <location>
        <begin position="112"/>
        <end position="130"/>
    </location>
</feature>
<feature type="transmembrane region" description="Helical" evidence="7">
    <location>
        <begin position="217"/>
        <end position="237"/>
    </location>
</feature>
<dbReference type="Pfam" id="PF08449">
    <property type="entry name" value="UAA"/>
    <property type="match status" value="1"/>
</dbReference>
<evidence type="ECO:0000313" key="9">
    <source>
        <dbReference type="EMBL" id="TIB95937.1"/>
    </source>
</evidence>
<evidence type="ECO:0000256" key="5">
    <source>
        <dbReference type="ARBA" id="ARBA00022989"/>
    </source>
</evidence>
<dbReference type="AlphaFoldDB" id="A0A4T0M0C3"/>
<evidence type="ECO:0000313" key="17">
    <source>
        <dbReference type="Proteomes" id="UP000309601"/>
    </source>
</evidence>
<feature type="transmembrane region" description="Helical" evidence="7">
    <location>
        <begin position="176"/>
        <end position="197"/>
    </location>
</feature>
<dbReference type="PANTHER" id="PTHR10778">
    <property type="entry name" value="SOLUTE CARRIER FAMILY 35 MEMBER B"/>
    <property type="match status" value="1"/>
</dbReference>
<feature type="transmembrane region" description="Helical" evidence="7">
    <location>
        <begin position="81"/>
        <end position="100"/>
    </location>
</feature>
<evidence type="ECO:0000313" key="19">
    <source>
        <dbReference type="Proteomes" id="UP000310708"/>
    </source>
</evidence>
<evidence type="ECO:0000313" key="11">
    <source>
        <dbReference type="EMBL" id="TIC59863.1"/>
    </source>
</evidence>
<proteinExistence type="predicted"/>
<evidence type="ECO:0000313" key="10">
    <source>
        <dbReference type="EMBL" id="TIC25360.1"/>
    </source>
</evidence>
<keyword evidence="2" id="KW-0813">Transport</keyword>
<evidence type="ECO:0000313" key="13">
    <source>
        <dbReference type="EMBL" id="TIC62792.1"/>
    </source>
</evidence>
<dbReference type="OrthoDB" id="999962at2759"/>
<dbReference type="PROSITE" id="PS51257">
    <property type="entry name" value="PROKAR_LIPOPROTEIN"/>
    <property type="match status" value="1"/>
</dbReference>
<evidence type="ECO:0000313" key="16">
    <source>
        <dbReference type="Proteomes" id="UP000307169"/>
    </source>
</evidence>
<dbReference type="EMBL" id="SPRH01000076">
    <property type="protein sequence ID" value="TIB95937.1"/>
    <property type="molecule type" value="Genomic_DNA"/>
</dbReference>
<dbReference type="Proteomes" id="UP000307169">
    <property type="component" value="Unassembled WGS sequence"/>
</dbReference>
<dbReference type="Proteomes" id="UP000305647">
    <property type="component" value="Unassembled WGS sequence"/>
</dbReference>
<comment type="subcellular location">
    <subcellularLocation>
        <location evidence="1">Endomembrane system</location>
        <topology evidence="1">Multi-pass membrane protein</topology>
    </subcellularLocation>
</comment>
<dbReference type="EMBL" id="SPRW01000049">
    <property type="protein sequence ID" value="TIC62283.1"/>
    <property type="molecule type" value="Genomic_DNA"/>
</dbReference>
<dbReference type="Proteomes" id="UP000309601">
    <property type="component" value="Unassembled WGS sequence"/>
</dbReference>